<feature type="transmembrane region" description="Helical" evidence="8">
    <location>
        <begin position="242"/>
        <end position="260"/>
    </location>
</feature>
<keyword evidence="2" id="KW-0813">Transport</keyword>
<dbReference type="PROSITE" id="PS00216">
    <property type="entry name" value="SUGAR_TRANSPORT_1"/>
    <property type="match status" value="1"/>
</dbReference>
<feature type="transmembrane region" description="Helical" evidence="8">
    <location>
        <begin position="280"/>
        <end position="297"/>
    </location>
</feature>
<proteinExistence type="predicted"/>
<evidence type="ECO:0000256" key="7">
    <source>
        <dbReference type="ARBA" id="ARBA00023136"/>
    </source>
</evidence>
<feature type="transmembrane region" description="Helical" evidence="8">
    <location>
        <begin position="115"/>
        <end position="135"/>
    </location>
</feature>
<dbReference type="Proteomes" id="UP000199233">
    <property type="component" value="Unassembled WGS sequence"/>
</dbReference>
<keyword evidence="6 8" id="KW-1133">Transmembrane helix</keyword>
<dbReference type="PROSITE" id="PS00217">
    <property type="entry name" value="SUGAR_TRANSPORT_2"/>
    <property type="match status" value="1"/>
</dbReference>
<dbReference type="InterPro" id="IPR020846">
    <property type="entry name" value="MFS_dom"/>
</dbReference>
<dbReference type="Pfam" id="PF00083">
    <property type="entry name" value="Sugar_tr"/>
    <property type="match status" value="2"/>
</dbReference>
<feature type="domain" description="Major facilitator superfamily (MFS) profile" evidence="9">
    <location>
        <begin position="19"/>
        <end position="425"/>
    </location>
</feature>
<sequence>MMPSPAQTAAHGAAWRIASILRGAIGNLVEWYDWYVYSAFSLYFAKAFFPKGDLTAQLLNTAAVFAVGFLMRPLGGWLLGRYADRHGRRAALMVSIYLMCGGSLIVALTPGYAQIGVAAPVLLVLARLLQGLSLGGEYGSSATYLSEMATARHRGFYSSFQYVTLIAGQLLALLVLMSLQHVFLSTEALEAWGWRIAFGIGAATALVALYLRRGMAETSAFAQRSAPAQAGTLHGLLQHPRALLTVVGLTMGGTLAFYTYTIYMQKYLVNSVGMSKTDATLISAATLFLYMLLQPVVGALSDRIGRRPVLIAFGVLGSLLTVPILSHLQAVTTLWQAFALIMLALIVLSGYTAINAVVKAELFPTEVRALGVALPYALTVSIFGGTAEYLALWFKSIGHEQGFYWYVTVCIAISLLVYLRMPDTRAHSRIVDG</sequence>
<dbReference type="InterPro" id="IPR051084">
    <property type="entry name" value="H+-coupled_symporters"/>
</dbReference>
<dbReference type="CDD" id="cd17367">
    <property type="entry name" value="MFS_KgtP"/>
    <property type="match status" value="1"/>
</dbReference>
<feature type="transmembrane region" description="Helical" evidence="8">
    <location>
        <begin position="334"/>
        <end position="358"/>
    </location>
</feature>
<dbReference type="Gene3D" id="1.20.1250.20">
    <property type="entry name" value="MFS general substrate transporter like domains"/>
    <property type="match status" value="2"/>
</dbReference>
<dbReference type="PROSITE" id="PS50850">
    <property type="entry name" value="MFS"/>
    <property type="match status" value="1"/>
</dbReference>
<keyword evidence="3" id="KW-1003">Cell membrane</keyword>
<accession>A0A1H9LK53</accession>
<evidence type="ECO:0000313" key="11">
    <source>
        <dbReference type="Proteomes" id="UP000199233"/>
    </source>
</evidence>
<dbReference type="FunFam" id="1.20.1250.20:FF:000300">
    <property type="entry name" value="Dicarboxylate MFS transporter"/>
    <property type="match status" value="1"/>
</dbReference>
<gene>
    <name evidence="10" type="ORF">SAMN04488038_11661</name>
</gene>
<dbReference type="EMBL" id="FOFS01000016">
    <property type="protein sequence ID" value="SER11609.1"/>
    <property type="molecule type" value="Genomic_DNA"/>
</dbReference>
<feature type="transmembrane region" description="Helical" evidence="8">
    <location>
        <begin position="91"/>
        <end position="109"/>
    </location>
</feature>
<keyword evidence="4 8" id="KW-0812">Transmembrane</keyword>
<reference evidence="10 11" key="1">
    <citation type="submission" date="2016-10" db="EMBL/GenBank/DDBJ databases">
        <authorList>
            <person name="de Groot N.N."/>
        </authorList>
    </citation>
    <scope>NUCLEOTIDE SEQUENCE [LARGE SCALE GENOMIC DNA]</scope>
    <source>
        <strain evidence="10 11">DSM 25927</strain>
    </source>
</reference>
<dbReference type="GO" id="GO:0015293">
    <property type="term" value="F:symporter activity"/>
    <property type="evidence" value="ECO:0007669"/>
    <property type="project" value="UniProtKB-KW"/>
</dbReference>
<dbReference type="SUPFAM" id="SSF103473">
    <property type="entry name" value="MFS general substrate transporter"/>
    <property type="match status" value="1"/>
</dbReference>
<keyword evidence="11" id="KW-1185">Reference proteome</keyword>
<organism evidence="10 11">
    <name type="scientific">Solimonas aquatica</name>
    <dbReference type="NCBI Taxonomy" id="489703"/>
    <lineage>
        <taxon>Bacteria</taxon>
        <taxon>Pseudomonadati</taxon>
        <taxon>Pseudomonadota</taxon>
        <taxon>Gammaproteobacteria</taxon>
        <taxon>Nevskiales</taxon>
        <taxon>Nevskiaceae</taxon>
        <taxon>Solimonas</taxon>
    </lineage>
</organism>
<dbReference type="InterPro" id="IPR036259">
    <property type="entry name" value="MFS_trans_sf"/>
</dbReference>
<keyword evidence="5" id="KW-0769">Symport</keyword>
<evidence type="ECO:0000256" key="4">
    <source>
        <dbReference type="ARBA" id="ARBA00022692"/>
    </source>
</evidence>
<evidence type="ECO:0000256" key="6">
    <source>
        <dbReference type="ARBA" id="ARBA00022989"/>
    </source>
</evidence>
<dbReference type="PANTHER" id="PTHR43528:SF5">
    <property type="entry name" value="PROLINE_BETAINE TRANSPORTER"/>
    <property type="match status" value="1"/>
</dbReference>
<feature type="transmembrane region" description="Helical" evidence="8">
    <location>
        <begin position="191"/>
        <end position="211"/>
    </location>
</feature>
<dbReference type="InterPro" id="IPR005829">
    <property type="entry name" value="Sugar_transporter_CS"/>
</dbReference>
<evidence type="ECO:0000256" key="1">
    <source>
        <dbReference type="ARBA" id="ARBA00004651"/>
    </source>
</evidence>
<feature type="transmembrane region" description="Helical" evidence="8">
    <location>
        <begin position="309"/>
        <end position="328"/>
    </location>
</feature>
<protein>
    <submittedName>
        <fullName evidence="10">MFS transporter, MHS family, alpha-ketoglutarate permease</fullName>
    </submittedName>
</protein>
<dbReference type="OrthoDB" id="3690818at2"/>
<evidence type="ECO:0000256" key="3">
    <source>
        <dbReference type="ARBA" id="ARBA00022475"/>
    </source>
</evidence>
<dbReference type="FunFam" id="1.20.1250.20:FF:000001">
    <property type="entry name" value="Dicarboxylate MFS transporter"/>
    <property type="match status" value="1"/>
</dbReference>
<feature type="transmembrane region" description="Helical" evidence="8">
    <location>
        <begin position="370"/>
        <end position="391"/>
    </location>
</feature>
<dbReference type="AlphaFoldDB" id="A0A1H9LK53"/>
<keyword evidence="7 8" id="KW-0472">Membrane</keyword>
<feature type="transmembrane region" description="Helical" evidence="8">
    <location>
        <begin position="58"/>
        <end position="79"/>
    </location>
</feature>
<evidence type="ECO:0000259" key="9">
    <source>
        <dbReference type="PROSITE" id="PS50850"/>
    </source>
</evidence>
<dbReference type="PANTHER" id="PTHR43528">
    <property type="entry name" value="ALPHA-KETOGLUTARATE PERMEASE"/>
    <property type="match status" value="1"/>
</dbReference>
<dbReference type="STRING" id="489703.SAMN04488038_11661"/>
<dbReference type="InterPro" id="IPR005828">
    <property type="entry name" value="MFS_sugar_transport-like"/>
</dbReference>
<dbReference type="RefSeq" id="WP_093289195.1">
    <property type="nucleotide sequence ID" value="NZ_FOFS01000016.1"/>
</dbReference>
<evidence type="ECO:0000256" key="2">
    <source>
        <dbReference type="ARBA" id="ARBA00022448"/>
    </source>
</evidence>
<feature type="transmembrane region" description="Helical" evidence="8">
    <location>
        <begin position="403"/>
        <end position="419"/>
    </location>
</feature>
<evidence type="ECO:0000313" key="10">
    <source>
        <dbReference type="EMBL" id="SER11609.1"/>
    </source>
</evidence>
<evidence type="ECO:0000256" key="8">
    <source>
        <dbReference type="SAM" id="Phobius"/>
    </source>
</evidence>
<feature type="transmembrane region" description="Helical" evidence="8">
    <location>
        <begin position="156"/>
        <end position="179"/>
    </location>
</feature>
<comment type="subcellular location">
    <subcellularLocation>
        <location evidence="1">Cell membrane</location>
        <topology evidence="1">Multi-pass membrane protein</topology>
    </subcellularLocation>
</comment>
<evidence type="ECO:0000256" key="5">
    <source>
        <dbReference type="ARBA" id="ARBA00022847"/>
    </source>
</evidence>
<dbReference type="GO" id="GO:0005886">
    <property type="term" value="C:plasma membrane"/>
    <property type="evidence" value="ECO:0007669"/>
    <property type="project" value="UniProtKB-SubCell"/>
</dbReference>
<name>A0A1H9LK53_9GAMM</name>